<gene>
    <name evidence="2" type="ORF">QHF89_39500</name>
</gene>
<name>A0ABT6P4W4_9BACT</name>
<keyword evidence="3" id="KW-1185">Reference proteome</keyword>
<dbReference type="Proteomes" id="UP001160301">
    <property type="component" value="Unassembled WGS sequence"/>
</dbReference>
<proteinExistence type="predicted"/>
<dbReference type="RefSeq" id="WP_136969987.1">
    <property type="nucleotide sequence ID" value="NZ_JARZHI010000063.1"/>
</dbReference>
<organism evidence="2 3">
    <name type="scientific">Polyangium sorediatum</name>
    <dbReference type="NCBI Taxonomy" id="889274"/>
    <lineage>
        <taxon>Bacteria</taxon>
        <taxon>Pseudomonadati</taxon>
        <taxon>Myxococcota</taxon>
        <taxon>Polyangia</taxon>
        <taxon>Polyangiales</taxon>
        <taxon>Polyangiaceae</taxon>
        <taxon>Polyangium</taxon>
    </lineage>
</organism>
<evidence type="ECO:0000256" key="1">
    <source>
        <dbReference type="SAM" id="MobiDB-lite"/>
    </source>
</evidence>
<accession>A0ABT6P4W4</accession>
<comment type="caution">
    <text evidence="2">The sequence shown here is derived from an EMBL/GenBank/DDBJ whole genome shotgun (WGS) entry which is preliminary data.</text>
</comment>
<feature type="region of interest" description="Disordered" evidence="1">
    <location>
        <begin position="1"/>
        <end position="25"/>
    </location>
</feature>
<evidence type="ECO:0008006" key="4">
    <source>
        <dbReference type="Google" id="ProtNLM"/>
    </source>
</evidence>
<reference evidence="2 3" key="1">
    <citation type="submission" date="2023-04" db="EMBL/GenBank/DDBJ databases">
        <title>The genome sequence of Polyangium sorediatum DSM14670.</title>
        <authorList>
            <person name="Zhang X."/>
        </authorList>
    </citation>
    <scope>NUCLEOTIDE SEQUENCE [LARGE SCALE GENOMIC DNA]</scope>
    <source>
        <strain evidence="2 3">DSM 14670</strain>
    </source>
</reference>
<dbReference type="EMBL" id="JARZHI010000063">
    <property type="protein sequence ID" value="MDI1435656.1"/>
    <property type="molecule type" value="Genomic_DNA"/>
</dbReference>
<protein>
    <recommendedName>
        <fullName evidence="4">CMP/dCMP-type deaminase domain-containing protein</fullName>
    </recommendedName>
</protein>
<evidence type="ECO:0000313" key="2">
    <source>
        <dbReference type="EMBL" id="MDI1435656.1"/>
    </source>
</evidence>
<sequence>MPGLPRNSRPPHPATIQRAEAPHPARIVQSKATPAPSAPRGPHAAKGAVVQRQVALDALQAMCTTLFGSYTRAVEFQAMSIDNTVTIAGNKYTGGVAALAADIPDWDGPKTTTMLGATVLGDTGVTKGKNIKTAADATAAATKNTQAGVILLLNDLEAGGNDLHAEQKLLHVVAERMRIERPFGMNVRIAGRNPPCDSCREVLIAFAKAYSDCGYGTLTYDTTRGQARGPAQLDLASLYPDAEFRFGDFVGQYTRALG</sequence>
<evidence type="ECO:0000313" key="3">
    <source>
        <dbReference type="Proteomes" id="UP001160301"/>
    </source>
</evidence>